<feature type="compositionally biased region" description="Low complexity" evidence="1">
    <location>
        <begin position="26"/>
        <end position="43"/>
    </location>
</feature>
<protein>
    <submittedName>
        <fullName evidence="2">Uncharacterized protein</fullName>
    </submittedName>
</protein>
<dbReference type="AlphaFoldDB" id="A0AAI8BDM3"/>
<reference evidence="2 3" key="1">
    <citation type="submission" date="2014-06" db="EMBL/GenBank/DDBJ databases">
        <authorList>
            <person name="Bishop-Lilly K.A."/>
            <person name="Broomall S.M."/>
            <person name="Chain P.S."/>
            <person name="Chertkov O."/>
            <person name="Coyne S.R."/>
            <person name="Daligault H.E."/>
            <person name="Davenport K.W."/>
            <person name="Erkkila T."/>
            <person name="Frey K.G."/>
            <person name="Gibbons H.S."/>
            <person name="Gu W."/>
            <person name="Jaissle J."/>
            <person name="Johnson S.L."/>
            <person name="Koroleva G.I."/>
            <person name="Ladner J.T."/>
            <person name="Lo C.-C."/>
            <person name="Minogue T.D."/>
            <person name="Munk C."/>
            <person name="Palacios G.F."/>
            <person name="Redden C.L."/>
            <person name="Rosenzweig C.N."/>
            <person name="Scholz M.B."/>
            <person name="Teshima H."/>
            <person name="Xu Y."/>
        </authorList>
    </citation>
    <scope>NUCLEOTIDE SEQUENCE [LARGE SCALE GENOMIC DNA]</scope>
    <source>
        <strain evidence="2 3">EO147</strain>
    </source>
</reference>
<keyword evidence="3" id="KW-1185">Reference proteome</keyword>
<dbReference type="KEGG" id="bok:DM82_3817"/>
<accession>A0AAI8BDM3</accession>
<organism evidence="2 3">
    <name type="scientific">Burkholderia oklahomensis</name>
    <dbReference type="NCBI Taxonomy" id="342113"/>
    <lineage>
        <taxon>Bacteria</taxon>
        <taxon>Pseudomonadati</taxon>
        <taxon>Pseudomonadota</taxon>
        <taxon>Betaproteobacteria</taxon>
        <taxon>Burkholderiales</taxon>
        <taxon>Burkholderiaceae</taxon>
        <taxon>Burkholderia</taxon>
        <taxon>pseudomallei group</taxon>
    </lineage>
</organism>
<evidence type="ECO:0000313" key="3">
    <source>
        <dbReference type="Proteomes" id="UP000029424"/>
    </source>
</evidence>
<name>A0AAI8BDM3_9BURK</name>
<evidence type="ECO:0000313" key="2">
    <source>
        <dbReference type="EMBL" id="AIO70176.1"/>
    </source>
</evidence>
<evidence type="ECO:0000256" key="1">
    <source>
        <dbReference type="SAM" id="MobiDB-lite"/>
    </source>
</evidence>
<sequence length="236" mass="25927">MQTARKPKRDDLSRNGTASGDPACNGRGWPASRRSSSSVPTRRTAGRHKDICPAGSQASSAEYPIHMTREEGSRYRGRLPDFPEAGVKGNSCDELTTAATEQVKARDDHCARLIPSSAADMSALPSSSVDDGGGVGSSSASIWTSWRRVRCRSRCACPSAFCRQSTRWLNRSTQPATRWWRLVRRKSVYLSYTSCVANVSWRDCRTRHGGFVRSGCAAARQWPGNAGRISMLRRGK</sequence>
<feature type="region of interest" description="Disordered" evidence="1">
    <location>
        <begin position="1"/>
        <end position="61"/>
    </location>
</feature>
<dbReference type="EMBL" id="CP008727">
    <property type="protein sequence ID" value="AIO70176.1"/>
    <property type="molecule type" value="Genomic_DNA"/>
</dbReference>
<gene>
    <name evidence="2" type="ORF">DM82_3817</name>
</gene>
<dbReference type="Proteomes" id="UP000029424">
    <property type="component" value="Chromosome 2"/>
</dbReference>
<proteinExistence type="predicted"/>